<evidence type="ECO:0000256" key="6">
    <source>
        <dbReference type="ARBA" id="ARBA00022825"/>
    </source>
</evidence>
<dbReference type="ESTHER" id="zosmr-a0a0k9p120">
    <property type="family name" value="Glutamyl_Peptidase_S9"/>
</dbReference>
<sequence>MLIHRFYHRFILSNPKFFNQSPPPRFSLLPHFQNHRRIHRSIRMSSAFAEASSDVSRKGVPLQSSVSQDEESGSGMGYRLPPKEIREIVDAPPLPVLSFSPQRDKILFLKRRSLPPLEEIARPEEKLAGVRIDVSCNGPSRMSFYTEISIHSMSDDGSLSPEIKLHGYPDGAKINYVSWSLDGTHLAFSIRVEEENDTSRFKLWIADVNTGKARPLFESPDISLNGIFENYSWVTNSTLLVCTIPAHRGKPPKKPLVPSSPKIQSNEQQNVIQGRTFQDLLKDEYDEDLFDYYTTSQLVLVSLDGTYKHFGPSAVYTSIDPSPDQKFILLTSIHRPYSYNVTCGRFPKKVDLWTTDGQFVREICNLPLAENIPIASNSVRNGKRSINWRPDKPCTLYWVETQDGGDAKVEVCPRDIVYTEPAEMLNGEQTEILHKLDLRYRGISWCDENLALVYESWYKTRKVKTWVISPGFKETATRILFDRSSEDVYSDPGSVMMRRTALGTYVIAKINTGHKGTHILLNGNGATPEGNIPFLDLFNINTCTSERIWKSDQNKYYENVVALMSDNCEGDLSIDKLKILTSKESKTENTQYYLQVWPEKKSFQITQFPHPYPQLASLHKEMIKYQRNDGVQLQATLFLPPNYDSSKDGPLPCLVWSYPGEFKSKDAAGQIRGSPNAFAGMGSTSPLLWLARGFAVLSGPTIPIIGEGNEEANDRYVEQLVASAEAAVDEVVKRGVAHPDKIAVGGHSYGAFMTSNLLAHAPHLFSCGIARSGAYNRTLTPFGFQNEDRTLWEATNIYVEMSPFMSANKIKKPILLIHGEEDNNSGTLTMQSERFFNALKGHGALSRLVILPFESHGYSARESIMHVLWETDRWLQQYCVNNSSDVPKHDVDSAALSSL</sequence>
<dbReference type="AlphaFoldDB" id="A0A0K9P120"/>
<dbReference type="EMBL" id="LFYR01001330">
    <property type="protein sequence ID" value="KMZ62664.1"/>
    <property type="molecule type" value="Genomic_DNA"/>
</dbReference>
<evidence type="ECO:0000256" key="9">
    <source>
        <dbReference type="ARBA" id="ARBA00060950"/>
    </source>
</evidence>
<dbReference type="Pfam" id="PF00326">
    <property type="entry name" value="Peptidase_S9"/>
    <property type="match status" value="1"/>
</dbReference>
<keyword evidence="6" id="KW-0720">Serine protease</keyword>
<dbReference type="InterPro" id="IPR011539">
    <property type="entry name" value="RHD_DNA_bind_dom"/>
</dbReference>
<feature type="domain" description="RHD" evidence="12">
    <location>
        <begin position="112"/>
        <end position="168"/>
    </location>
</feature>
<keyword evidence="3" id="KW-0934">Plastid</keyword>
<dbReference type="InterPro" id="IPR001375">
    <property type="entry name" value="Peptidase_S9_cat"/>
</dbReference>
<keyword evidence="4" id="KW-0645">Protease</keyword>
<evidence type="ECO:0000256" key="3">
    <source>
        <dbReference type="ARBA" id="ARBA00022640"/>
    </source>
</evidence>
<dbReference type="SUPFAM" id="SSF53474">
    <property type="entry name" value="alpha/beta-Hydrolases"/>
    <property type="match status" value="1"/>
</dbReference>
<comment type="subcellular location">
    <subcellularLocation>
        <location evidence="1">Plastid</location>
        <location evidence="1">Chloroplast stroma</location>
    </subcellularLocation>
</comment>
<dbReference type="GO" id="GO:0004252">
    <property type="term" value="F:serine-type endopeptidase activity"/>
    <property type="evidence" value="ECO:0000318"/>
    <property type="project" value="GO_Central"/>
</dbReference>
<evidence type="ECO:0000256" key="5">
    <source>
        <dbReference type="ARBA" id="ARBA00022801"/>
    </source>
</evidence>
<dbReference type="PROSITE" id="PS50254">
    <property type="entry name" value="REL_2"/>
    <property type="match status" value="1"/>
</dbReference>
<dbReference type="OMA" id="WAYPREY"/>
<evidence type="ECO:0000256" key="4">
    <source>
        <dbReference type="ARBA" id="ARBA00022670"/>
    </source>
</evidence>
<evidence type="ECO:0000256" key="11">
    <source>
        <dbReference type="SAM" id="MobiDB-lite"/>
    </source>
</evidence>
<evidence type="ECO:0000256" key="7">
    <source>
        <dbReference type="ARBA" id="ARBA00022946"/>
    </source>
</evidence>
<evidence type="ECO:0000256" key="8">
    <source>
        <dbReference type="ARBA" id="ARBA00054431"/>
    </source>
</evidence>
<keyword evidence="5" id="KW-0378">Hydrolase</keyword>
<evidence type="ECO:0000313" key="14">
    <source>
        <dbReference type="Proteomes" id="UP000036987"/>
    </source>
</evidence>
<evidence type="ECO:0000313" key="13">
    <source>
        <dbReference type="EMBL" id="KMZ62664.1"/>
    </source>
</evidence>
<accession>A0A0K9P120</accession>
<comment type="caution">
    <text evidence="13">The sequence shown here is derived from an EMBL/GenBank/DDBJ whole genome shotgun (WGS) entry which is preliminary data.</text>
</comment>
<organism evidence="13 14">
    <name type="scientific">Zostera marina</name>
    <name type="common">Eelgrass</name>
    <dbReference type="NCBI Taxonomy" id="29655"/>
    <lineage>
        <taxon>Eukaryota</taxon>
        <taxon>Viridiplantae</taxon>
        <taxon>Streptophyta</taxon>
        <taxon>Embryophyta</taxon>
        <taxon>Tracheophyta</taxon>
        <taxon>Spermatophyta</taxon>
        <taxon>Magnoliopsida</taxon>
        <taxon>Liliopsida</taxon>
        <taxon>Zosteraceae</taxon>
        <taxon>Zostera</taxon>
    </lineage>
</organism>
<dbReference type="FunFam" id="3.40.50.1820:FF:000049">
    <property type="entry name" value="probable glutamyl endopeptidase, chloroplastic"/>
    <property type="match status" value="1"/>
</dbReference>
<proteinExistence type="inferred from homology"/>
<comment type="similarity">
    <text evidence="9">Belongs to the peptidase S9D family.</text>
</comment>
<dbReference type="GO" id="GO:0009570">
    <property type="term" value="C:chloroplast stroma"/>
    <property type="evidence" value="ECO:0007669"/>
    <property type="project" value="UniProtKB-SubCell"/>
</dbReference>
<dbReference type="PANTHER" id="PTHR42776:SF28">
    <property type="entry name" value="GLUTAMYL ENDOPEPTIDASE, CHLOROPLASTIC-RELATED"/>
    <property type="match status" value="1"/>
</dbReference>
<protein>
    <recommendedName>
        <fullName evidence="10">Probable glutamyl endopeptidase, chloroplastic</fullName>
    </recommendedName>
</protein>
<dbReference type="GO" id="GO:0006508">
    <property type="term" value="P:proteolysis"/>
    <property type="evidence" value="ECO:0007669"/>
    <property type="project" value="UniProtKB-KW"/>
</dbReference>
<name>A0A0K9P120_ZOSMR</name>
<feature type="region of interest" description="Disordered" evidence="11">
    <location>
        <begin position="55"/>
        <end position="79"/>
    </location>
</feature>
<dbReference type="SUPFAM" id="SSF82171">
    <property type="entry name" value="DPP6 N-terminal domain-like"/>
    <property type="match status" value="1"/>
</dbReference>
<comment type="function">
    <text evidence="8">Serine-type protease active in vitro against the LHCII N-terminal. Cleaves its substrate on the carboxy-side of Glu residues.</text>
</comment>
<evidence type="ECO:0000259" key="12">
    <source>
        <dbReference type="PROSITE" id="PS50254"/>
    </source>
</evidence>
<dbReference type="Gene3D" id="3.40.50.1820">
    <property type="entry name" value="alpha/beta hydrolase"/>
    <property type="match status" value="1"/>
</dbReference>
<keyword evidence="2" id="KW-0150">Chloroplast</keyword>
<dbReference type="OrthoDB" id="43744at2759"/>
<dbReference type="Proteomes" id="UP000036987">
    <property type="component" value="Unassembled WGS sequence"/>
</dbReference>
<dbReference type="STRING" id="29655.A0A0K9P120"/>
<dbReference type="GO" id="GO:0003677">
    <property type="term" value="F:DNA binding"/>
    <property type="evidence" value="ECO:0007669"/>
    <property type="project" value="InterPro"/>
</dbReference>
<keyword evidence="14" id="KW-1185">Reference proteome</keyword>
<gene>
    <name evidence="13" type="ORF">ZOSMA_44G00640</name>
</gene>
<evidence type="ECO:0000256" key="1">
    <source>
        <dbReference type="ARBA" id="ARBA00004470"/>
    </source>
</evidence>
<reference evidence="14" key="1">
    <citation type="journal article" date="2016" name="Nature">
        <title>The genome of the seagrass Zostera marina reveals angiosperm adaptation to the sea.</title>
        <authorList>
            <person name="Olsen J.L."/>
            <person name="Rouze P."/>
            <person name="Verhelst B."/>
            <person name="Lin Y.-C."/>
            <person name="Bayer T."/>
            <person name="Collen J."/>
            <person name="Dattolo E."/>
            <person name="De Paoli E."/>
            <person name="Dittami S."/>
            <person name="Maumus F."/>
            <person name="Michel G."/>
            <person name="Kersting A."/>
            <person name="Lauritano C."/>
            <person name="Lohaus R."/>
            <person name="Toepel M."/>
            <person name="Tonon T."/>
            <person name="Vanneste K."/>
            <person name="Amirebrahimi M."/>
            <person name="Brakel J."/>
            <person name="Bostroem C."/>
            <person name="Chovatia M."/>
            <person name="Grimwood J."/>
            <person name="Jenkins J.W."/>
            <person name="Jueterbock A."/>
            <person name="Mraz A."/>
            <person name="Stam W.T."/>
            <person name="Tice H."/>
            <person name="Bornberg-Bauer E."/>
            <person name="Green P.J."/>
            <person name="Pearson G.A."/>
            <person name="Procaccini G."/>
            <person name="Duarte C.M."/>
            <person name="Schmutz J."/>
            <person name="Reusch T.B.H."/>
            <person name="Van de Peer Y."/>
        </authorList>
    </citation>
    <scope>NUCLEOTIDE SEQUENCE [LARGE SCALE GENOMIC DNA]</scope>
    <source>
        <strain evidence="14">cv. Finnish</strain>
    </source>
</reference>
<dbReference type="GO" id="GO:0003700">
    <property type="term" value="F:DNA-binding transcription factor activity"/>
    <property type="evidence" value="ECO:0007669"/>
    <property type="project" value="InterPro"/>
</dbReference>
<dbReference type="InterPro" id="IPR029058">
    <property type="entry name" value="AB_hydrolase_fold"/>
</dbReference>
<evidence type="ECO:0000256" key="2">
    <source>
        <dbReference type="ARBA" id="ARBA00022528"/>
    </source>
</evidence>
<evidence type="ECO:0000256" key="10">
    <source>
        <dbReference type="ARBA" id="ARBA00073000"/>
    </source>
</evidence>
<keyword evidence="7" id="KW-0809">Transit peptide</keyword>
<dbReference type="PANTHER" id="PTHR42776">
    <property type="entry name" value="SERINE PEPTIDASE S9 FAMILY MEMBER"/>
    <property type="match status" value="1"/>
</dbReference>